<dbReference type="Proteomes" id="UP001151071">
    <property type="component" value="Unassembled WGS sequence"/>
</dbReference>
<evidence type="ECO:0000259" key="1">
    <source>
        <dbReference type="PROSITE" id="PS50075"/>
    </source>
</evidence>
<organism evidence="2 3">
    <name type="scientific">Brevibacillus thermoruber</name>
    <dbReference type="NCBI Taxonomy" id="33942"/>
    <lineage>
        <taxon>Bacteria</taxon>
        <taxon>Bacillati</taxon>
        <taxon>Bacillota</taxon>
        <taxon>Bacilli</taxon>
        <taxon>Bacillales</taxon>
        <taxon>Paenibacillaceae</taxon>
        <taxon>Brevibacillus</taxon>
    </lineage>
</organism>
<comment type="caution">
    <text evidence="2">The sequence shown here is derived from an EMBL/GenBank/DDBJ whole genome shotgun (WGS) entry which is preliminary data.</text>
</comment>
<protein>
    <submittedName>
        <fullName evidence="2">Acyl carrier protein</fullName>
    </submittedName>
</protein>
<dbReference type="InterPro" id="IPR009081">
    <property type="entry name" value="PP-bd_ACP"/>
</dbReference>
<dbReference type="AlphaFoldDB" id="A0A9X3TUB4"/>
<feature type="domain" description="Carrier" evidence="1">
    <location>
        <begin position="1"/>
        <end position="80"/>
    </location>
</feature>
<keyword evidence="3" id="KW-1185">Reference proteome</keyword>
<evidence type="ECO:0000313" key="2">
    <source>
        <dbReference type="EMBL" id="MDA5111059.1"/>
    </source>
</evidence>
<dbReference type="EMBL" id="JAPYYP010000066">
    <property type="protein sequence ID" value="MDA5111059.1"/>
    <property type="molecule type" value="Genomic_DNA"/>
</dbReference>
<proteinExistence type="predicted"/>
<dbReference type="PROSITE" id="PS50075">
    <property type="entry name" value="CARRIER"/>
    <property type="match status" value="1"/>
</dbReference>
<dbReference type="Gene3D" id="1.10.1200.10">
    <property type="entry name" value="ACP-like"/>
    <property type="match status" value="1"/>
</dbReference>
<name>A0A9X3TUB4_9BACL</name>
<sequence length="86" mass="9906">MIKQKVREKFLEAYKLNVSWEDVNDDQVLFGPDSPYGLDSMDVLMFINLIKKEFDLDIGAVNTDTFKTINSIVAFIEKQKGMQLSK</sequence>
<gene>
    <name evidence="2" type="ORF">O3V59_22255</name>
</gene>
<evidence type="ECO:0000313" key="3">
    <source>
        <dbReference type="Proteomes" id="UP001151071"/>
    </source>
</evidence>
<dbReference type="SUPFAM" id="SSF47336">
    <property type="entry name" value="ACP-like"/>
    <property type="match status" value="1"/>
</dbReference>
<dbReference type="InterPro" id="IPR036736">
    <property type="entry name" value="ACP-like_sf"/>
</dbReference>
<dbReference type="RefSeq" id="WP_029099406.1">
    <property type="nucleotide sequence ID" value="NZ_JAPYYP010000066.1"/>
</dbReference>
<reference evidence="2" key="1">
    <citation type="submission" date="2022-12" db="EMBL/GenBank/DDBJ databases">
        <title>Draft genome sequence of the thermophilic strain Brevibacillus thermoruber HT42, isolated from Los Humeros, Puebla, Mexico, with biotechnological potential.</title>
        <authorList>
            <person name="Lara Sanchez J."/>
            <person name="Solis Palacios R."/>
            <person name="Bustos Baena A.S."/>
            <person name="Ruz Baez A.E."/>
            <person name="Espinosa Luna G."/>
            <person name="Oliart Ros R.M."/>
        </authorList>
    </citation>
    <scope>NUCLEOTIDE SEQUENCE</scope>
    <source>
        <strain evidence="2">HT42</strain>
    </source>
</reference>
<dbReference type="Pfam" id="PF00550">
    <property type="entry name" value="PP-binding"/>
    <property type="match status" value="1"/>
</dbReference>
<accession>A0A9X3TUB4</accession>